<dbReference type="PRINTS" id="PR00862">
    <property type="entry name" value="PROLIGOPTASE"/>
</dbReference>
<dbReference type="SUPFAM" id="SSF53474">
    <property type="entry name" value="alpha/beta-Hydrolases"/>
    <property type="match status" value="1"/>
</dbReference>
<dbReference type="AlphaFoldDB" id="A0AA35M4B3"/>
<comment type="catalytic activity">
    <reaction evidence="1">
        <text>Hydrolysis of Pro-|-Xaa &gt;&gt; Ala-|-Xaa in oligopeptides.</text>
        <dbReference type="EC" id="3.4.21.26"/>
    </reaction>
</comment>
<dbReference type="PANTHER" id="PTHR42881:SF2">
    <property type="entry name" value="PROLYL ENDOPEPTIDASE"/>
    <property type="match status" value="1"/>
</dbReference>
<dbReference type="InterPro" id="IPR023302">
    <property type="entry name" value="Pept_S9A_N"/>
</dbReference>
<dbReference type="Gene3D" id="2.130.10.120">
    <property type="entry name" value="Prolyl oligopeptidase, N-terminal domain"/>
    <property type="match status" value="1"/>
</dbReference>
<dbReference type="Pfam" id="PF00326">
    <property type="entry name" value="Peptidase_S9"/>
    <property type="match status" value="1"/>
</dbReference>
<name>A0AA35M4B3_9HYPO</name>
<dbReference type="EC" id="3.4.21.-" evidence="6"/>
<comment type="similarity">
    <text evidence="2 6">Belongs to the peptidase S9A family.</text>
</comment>
<keyword evidence="10" id="KW-1185">Reference proteome</keyword>
<dbReference type="GO" id="GO:0070012">
    <property type="term" value="F:oligopeptidase activity"/>
    <property type="evidence" value="ECO:0007669"/>
    <property type="project" value="TreeGrafter"/>
</dbReference>
<dbReference type="SUPFAM" id="SSF50993">
    <property type="entry name" value="Peptidase/esterase 'gauge' domain"/>
    <property type="match status" value="1"/>
</dbReference>
<dbReference type="GO" id="GO:0005829">
    <property type="term" value="C:cytosol"/>
    <property type="evidence" value="ECO:0007669"/>
    <property type="project" value="TreeGrafter"/>
</dbReference>
<evidence type="ECO:0000256" key="5">
    <source>
        <dbReference type="ARBA" id="ARBA00022825"/>
    </source>
</evidence>
<feature type="domain" description="Peptidase S9A N-terminal" evidence="8">
    <location>
        <begin position="23"/>
        <end position="334"/>
    </location>
</feature>
<dbReference type="GO" id="GO:0004252">
    <property type="term" value="F:serine-type endopeptidase activity"/>
    <property type="evidence" value="ECO:0007669"/>
    <property type="project" value="UniProtKB-UniRule"/>
</dbReference>
<keyword evidence="5 6" id="KW-0720">Serine protease</keyword>
<accession>A0AA35M4B3</accession>
<evidence type="ECO:0000256" key="6">
    <source>
        <dbReference type="RuleBase" id="RU368024"/>
    </source>
</evidence>
<keyword evidence="4 6" id="KW-0378">Hydrolase</keyword>
<protein>
    <recommendedName>
        <fullName evidence="6">Prolyl endopeptidase</fullName>
        <ecNumber evidence="6">3.4.21.-</ecNumber>
    </recommendedName>
</protein>
<evidence type="ECO:0000313" key="10">
    <source>
        <dbReference type="Proteomes" id="UP001160390"/>
    </source>
</evidence>
<feature type="domain" description="Peptidase S9 prolyl oligopeptidase catalytic" evidence="7">
    <location>
        <begin position="506"/>
        <end position="707"/>
    </location>
</feature>
<evidence type="ECO:0000256" key="4">
    <source>
        <dbReference type="ARBA" id="ARBA00022801"/>
    </source>
</evidence>
<dbReference type="Pfam" id="PF02897">
    <property type="entry name" value="Peptidase_S9_N"/>
    <property type="match status" value="1"/>
</dbReference>
<dbReference type="EMBL" id="CABFNP030001008">
    <property type="protein sequence ID" value="CAI6089481.1"/>
    <property type="molecule type" value="Genomic_DNA"/>
</dbReference>
<dbReference type="GO" id="GO:0006508">
    <property type="term" value="P:proteolysis"/>
    <property type="evidence" value="ECO:0007669"/>
    <property type="project" value="UniProtKB-KW"/>
</dbReference>
<dbReference type="PANTHER" id="PTHR42881">
    <property type="entry name" value="PROLYL ENDOPEPTIDASE"/>
    <property type="match status" value="1"/>
</dbReference>
<comment type="caution">
    <text evidence="9">The sequence shown here is derived from an EMBL/GenBank/DDBJ whole genome shotgun (WGS) entry which is preliminary data.</text>
</comment>
<keyword evidence="3 6" id="KW-0645">Protease</keyword>
<dbReference type="Proteomes" id="UP001160390">
    <property type="component" value="Unassembled WGS sequence"/>
</dbReference>
<evidence type="ECO:0000259" key="8">
    <source>
        <dbReference type="Pfam" id="PF02897"/>
    </source>
</evidence>
<organism evidence="9 10">
    <name type="scientific">Clonostachys chloroleuca</name>
    <dbReference type="NCBI Taxonomy" id="1926264"/>
    <lineage>
        <taxon>Eukaryota</taxon>
        <taxon>Fungi</taxon>
        <taxon>Dikarya</taxon>
        <taxon>Ascomycota</taxon>
        <taxon>Pezizomycotina</taxon>
        <taxon>Sordariomycetes</taxon>
        <taxon>Hypocreomycetidae</taxon>
        <taxon>Hypocreales</taxon>
        <taxon>Bionectriaceae</taxon>
        <taxon>Clonostachys</taxon>
    </lineage>
</organism>
<evidence type="ECO:0000256" key="3">
    <source>
        <dbReference type="ARBA" id="ARBA00022670"/>
    </source>
</evidence>
<dbReference type="InterPro" id="IPR001375">
    <property type="entry name" value="Peptidase_S9_cat"/>
</dbReference>
<evidence type="ECO:0000259" key="7">
    <source>
        <dbReference type="Pfam" id="PF00326"/>
    </source>
</evidence>
<sequence>MAVGEFQLINPRTEDRPIKPDVEYDWLESQTPECLKWARQESQLTADRFDHLPRSKMIEQEMQALVSSAVRTPSFWVWGRHLFRIRQDNVNERGILERCARVNDTSPKEDDWRVVIDIDELGRKENRVFEFHSHMECCLFGPDADRLLLMLSDGGSDLVELREIDARTGQLIDGGFHTPSGRITVSWLDIDHLLISHTIYGGPKTAGDWPAASYIWQRGSDLKNVKAVFTAEPTDAIAGVCSLGPTDSGRAIINRVVDFSTFIYYIVSLDGSVEELPGLPTGSSMVLPRPTTSEYLFISLSKETVVRGKAVPAGSLIAYDVSTDQPGEERLSIVYEPEEEEVNLHLWINGLRASNSRIHFAMSKRGAEKKMVFENQNGEWQLVHSVPTSTGSRVTIVAADCYSDDTIICESGLLCPLTYWLEDEEGKKTLLYAEKSAFDASEFILRQMTTNSEDGTEIDYLVLSPRVPKHDQGKAPVLMTGYGAYGISMPTSYLNSMLGGISLVPWLNSGGSLVIPFIRGGGERGEAWHQAARQEKRQKSYDDFIAVAETIVRDGFTTPKHLGVYGSSSGGLLSAIMCIQRPKLFGAVVSDVPLTDMLRYTLMGMGGAWIYEHGDPKDPEMAKVLRAYSPFHNIQDRMNYPPCLVTISTNDDRVGPGHGRKFAAKIKDAGASNFYFFEDDSGGHSVSDSFKNTKLLVRRLVFFIETLQ</sequence>
<evidence type="ECO:0000256" key="1">
    <source>
        <dbReference type="ARBA" id="ARBA00001070"/>
    </source>
</evidence>
<proteinExistence type="inferred from homology"/>
<evidence type="ECO:0000256" key="2">
    <source>
        <dbReference type="ARBA" id="ARBA00005228"/>
    </source>
</evidence>
<gene>
    <name evidence="9" type="ORF">CCHLO57077_00011918</name>
</gene>
<evidence type="ECO:0000313" key="9">
    <source>
        <dbReference type="EMBL" id="CAI6089481.1"/>
    </source>
</evidence>
<dbReference type="Gene3D" id="3.40.50.1820">
    <property type="entry name" value="alpha/beta hydrolase"/>
    <property type="match status" value="1"/>
</dbReference>
<dbReference type="InterPro" id="IPR029058">
    <property type="entry name" value="AB_hydrolase_fold"/>
</dbReference>
<dbReference type="InterPro" id="IPR051167">
    <property type="entry name" value="Prolyl_oligopep/macrocyclase"/>
</dbReference>
<dbReference type="InterPro" id="IPR002470">
    <property type="entry name" value="Peptidase_S9A"/>
</dbReference>
<reference evidence="9" key="1">
    <citation type="submission" date="2023-01" db="EMBL/GenBank/DDBJ databases">
        <authorList>
            <person name="Piombo E."/>
        </authorList>
    </citation>
    <scope>NUCLEOTIDE SEQUENCE</scope>
</reference>